<feature type="transmembrane region" description="Helical" evidence="1">
    <location>
        <begin position="55"/>
        <end position="77"/>
    </location>
</feature>
<keyword evidence="1" id="KW-0812">Transmembrane</keyword>
<sequence length="112" mass="12831">MISLYQFIFPNLVDGCKTVCGPLPIFLVSIPTIAETIIIYLRRKPYVFNISSQKVNITVVLSLSPLTFNSVTVTFFFKDSWQSGWFLERYNKLLNGSPLYANQLYIKPAFIP</sequence>
<evidence type="ECO:0000256" key="1">
    <source>
        <dbReference type="SAM" id="Phobius"/>
    </source>
</evidence>
<dbReference type="AlphaFoldDB" id="A0A1M5HDY1"/>
<name>A0A1M5HDY1_9FLAO</name>
<keyword evidence="3" id="KW-1185">Reference proteome</keyword>
<organism evidence="2 3">
    <name type="scientific">Arenibacter palladensis</name>
    <dbReference type="NCBI Taxonomy" id="237373"/>
    <lineage>
        <taxon>Bacteria</taxon>
        <taxon>Pseudomonadati</taxon>
        <taxon>Bacteroidota</taxon>
        <taxon>Flavobacteriia</taxon>
        <taxon>Flavobacteriales</taxon>
        <taxon>Flavobacteriaceae</taxon>
        <taxon>Arenibacter</taxon>
    </lineage>
</organism>
<evidence type="ECO:0000313" key="2">
    <source>
        <dbReference type="EMBL" id="SHG14022.1"/>
    </source>
</evidence>
<dbReference type="Proteomes" id="UP000184406">
    <property type="component" value="Unassembled WGS sequence"/>
</dbReference>
<reference evidence="3" key="1">
    <citation type="submission" date="2016-11" db="EMBL/GenBank/DDBJ databases">
        <authorList>
            <person name="Varghese N."/>
            <person name="Submissions S."/>
        </authorList>
    </citation>
    <scope>NUCLEOTIDE SEQUENCE [LARGE SCALE GENOMIC DNA]</scope>
    <source>
        <strain evidence="3">DSM 17539</strain>
    </source>
</reference>
<proteinExistence type="predicted"/>
<keyword evidence="1" id="KW-1133">Transmembrane helix</keyword>
<gene>
    <name evidence="2" type="ORF">SAMN03080594_1147</name>
</gene>
<keyword evidence="1" id="KW-0472">Membrane</keyword>
<evidence type="ECO:0000313" key="3">
    <source>
        <dbReference type="Proteomes" id="UP000184406"/>
    </source>
</evidence>
<dbReference type="EMBL" id="FQUX01000014">
    <property type="protein sequence ID" value="SHG14022.1"/>
    <property type="molecule type" value="Genomic_DNA"/>
</dbReference>
<feature type="transmembrane region" description="Helical" evidence="1">
    <location>
        <begin position="23"/>
        <end position="43"/>
    </location>
</feature>
<protein>
    <submittedName>
        <fullName evidence="2">Uncharacterized protein</fullName>
    </submittedName>
</protein>
<accession>A0A1M5HDY1</accession>